<evidence type="ECO:0000313" key="2">
    <source>
        <dbReference type="EMBL" id="MTW35157.1"/>
    </source>
</evidence>
<comment type="caution">
    <text evidence="2">The sequence shown here is derived from an EMBL/GenBank/DDBJ whole genome shotgun (WGS) entry which is preliminary data.</text>
</comment>
<organism evidence="2 3">
    <name type="scientific">Pseudoduganella danionis</name>
    <dbReference type="NCBI Taxonomy" id="1890295"/>
    <lineage>
        <taxon>Bacteria</taxon>
        <taxon>Pseudomonadati</taxon>
        <taxon>Pseudomonadota</taxon>
        <taxon>Betaproteobacteria</taxon>
        <taxon>Burkholderiales</taxon>
        <taxon>Oxalobacteraceae</taxon>
        <taxon>Telluria group</taxon>
        <taxon>Pseudoduganella</taxon>
    </lineage>
</organism>
<keyword evidence="3" id="KW-1185">Reference proteome</keyword>
<dbReference type="RefSeq" id="WP_155436503.1">
    <property type="nucleotide sequence ID" value="NZ_JBHLXK010000007.1"/>
</dbReference>
<sequence length="337" mass="38462">MSALPMPAPSATMPTAPLTVAKLRHDADQFDYLGMRGLLDPAYHAMAARYRQLADQLVAEGVSKRQQWSAAELQAIGSIYNRTLHRRPAAAVVEPLGQWHASAVEQAYFARQPHIVIIDDFLARPALASLRNYCLESMIWNSLRYSHGRLGALYHQGLRCALLDQLATALYAALPAIIRPRYRLTQLWAYKYPADMPGDDVNADFAAVNVNFWITPDQANLDPASGGMHIYDVAAPADWQFEEYNRRPEQIRRYLSASGARAYYIPYRQNRAIIFDSDLFHGTARCHFRDDYESRRINVTLLYGQRHQDDTQPAQSRLQPQFERGWRSAALRRQRRG</sequence>
<evidence type="ECO:0000313" key="3">
    <source>
        <dbReference type="Proteomes" id="UP000735592"/>
    </source>
</evidence>
<dbReference type="EMBL" id="WNKW01000008">
    <property type="protein sequence ID" value="MTW35157.1"/>
    <property type="molecule type" value="Genomic_DNA"/>
</dbReference>
<proteinExistence type="predicted"/>
<reference evidence="2 3" key="1">
    <citation type="submission" date="2019-11" db="EMBL/GenBank/DDBJ databases">
        <title>Type strains purchased from KCTC, JCM and DSMZ.</title>
        <authorList>
            <person name="Lu H."/>
        </authorList>
    </citation>
    <scope>NUCLEOTIDE SEQUENCE [LARGE SCALE GENOMIC DNA]</scope>
    <source>
        <strain evidence="2 3">DSM 103461</strain>
    </source>
</reference>
<protein>
    <recommendedName>
        <fullName evidence="4">Phytanoyl-CoA dioxygenase</fullName>
    </recommendedName>
</protein>
<accession>A0ABW9SWE3</accession>
<gene>
    <name evidence="2" type="ORF">GM655_20350</name>
</gene>
<dbReference type="Proteomes" id="UP000735592">
    <property type="component" value="Unassembled WGS sequence"/>
</dbReference>
<feature type="region of interest" description="Disordered" evidence="1">
    <location>
        <begin position="306"/>
        <end position="337"/>
    </location>
</feature>
<evidence type="ECO:0000256" key="1">
    <source>
        <dbReference type="SAM" id="MobiDB-lite"/>
    </source>
</evidence>
<evidence type="ECO:0008006" key="4">
    <source>
        <dbReference type="Google" id="ProtNLM"/>
    </source>
</evidence>
<name>A0ABW9SWE3_9BURK</name>